<keyword evidence="5" id="KW-1185">Reference proteome</keyword>
<feature type="region of interest" description="Disordered" evidence="1">
    <location>
        <begin position="158"/>
        <end position="188"/>
    </location>
</feature>
<sequence>MRVRTARALSRVRWTAMIALGVLLVVPLLLPLAGVRLVSVDGGSMAPTYRPGEALLVADPPATRVGVGEPVLVGDPPAAYVHRVIAVDGDLLRLQGDANATADPGTVHVSEVTGVIAVHLAHPAGAVVSAVTVLPGRILLAGLVVLLLVLPVLAPRRPSGRSPAGDDRTAGDEPLRGAVAAPSTLGHR</sequence>
<proteinExistence type="predicted"/>
<dbReference type="CDD" id="cd06462">
    <property type="entry name" value="Peptidase_S24_S26"/>
    <property type="match status" value="1"/>
</dbReference>
<dbReference type="SUPFAM" id="SSF51306">
    <property type="entry name" value="LexA/Signal peptidase"/>
    <property type="match status" value="1"/>
</dbReference>
<dbReference type="InterPro" id="IPR019533">
    <property type="entry name" value="Peptidase_S26"/>
</dbReference>
<dbReference type="GO" id="GO:0006465">
    <property type="term" value="P:signal peptide processing"/>
    <property type="evidence" value="ECO:0007669"/>
    <property type="project" value="InterPro"/>
</dbReference>
<dbReference type="GO" id="GO:0004252">
    <property type="term" value="F:serine-type endopeptidase activity"/>
    <property type="evidence" value="ECO:0007669"/>
    <property type="project" value="InterPro"/>
</dbReference>
<evidence type="ECO:0000313" key="5">
    <source>
        <dbReference type="Proteomes" id="UP000657592"/>
    </source>
</evidence>
<comment type="caution">
    <text evidence="4">The sequence shown here is derived from an EMBL/GenBank/DDBJ whole genome shotgun (WGS) entry which is preliminary data.</text>
</comment>
<feature type="compositionally biased region" description="Basic and acidic residues" evidence="1">
    <location>
        <begin position="164"/>
        <end position="175"/>
    </location>
</feature>
<keyword evidence="2" id="KW-1133">Transmembrane helix</keyword>
<evidence type="ECO:0000256" key="1">
    <source>
        <dbReference type="SAM" id="MobiDB-lite"/>
    </source>
</evidence>
<protein>
    <recommendedName>
        <fullName evidence="3">Peptidase S26 domain-containing protein</fullName>
    </recommendedName>
</protein>
<feature type="transmembrane region" description="Helical" evidence="2">
    <location>
        <begin position="134"/>
        <end position="154"/>
    </location>
</feature>
<dbReference type="Proteomes" id="UP000657592">
    <property type="component" value="Unassembled WGS sequence"/>
</dbReference>
<feature type="transmembrane region" description="Helical" evidence="2">
    <location>
        <begin position="12"/>
        <end position="35"/>
    </location>
</feature>
<evidence type="ECO:0000313" key="4">
    <source>
        <dbReference type="EMBL" id="GGH38741.1"/>
    </source>
</evidence>
<evidence type="ECO:0000256" key="2">
    <source>
        <dbReference type="SAM" id="Phobius"/>
    </source>
</evidence>
<keyword evidence="2" id="KW-0812">Transmembrane</keyword>
<name>A0A917IFK4_9MICO</name>
<reference evidence="4" key="1">
    <citation type="journal article" date="2014" name="Int. J. Syst. Evol. Microbiol.">
        <title>Complete genome sequence of Corynebacterium casei LMG S-19264T (=DSM 44701T), isolated from a smear-ripened cheese.</title>
        <authorList>
            <consortium name="US DOE Joint Genome Institute (JGI-PGF)"/>
            <person name="Walter F."/>
            <person name="Albersmeier A."/>
            <person name="Kalinowski J."/>
            <person name="Ruckert C."/>
        </authorList>
    </citation>
    <scope>NUCLEOTIDE SEQUENCE</scope>
    <source>
        <strain evidence="4">CGMCC 1.15794</strain>
    </source>
</reference>
<evidence type="ECO:0000259" key="3">
    <source>
        <dbReference type="Pfam" id="PF10502"/>
    </source>
</evidence>
<reference evidence="4" key="2">
    <citation type="submission" date="2020-09" db="EMBL/GenBank/DDBJ databases">
        <authorList>
            <person name="Sun Q."/>
            <person name="Zhou Y."/>
        </authorList>
    </citation>
    <scope>NUCLEOTIDE SEQUENCE</scope>
    <source>
        <strain evidence="4">CGMCC 1.15794</strain>
    </source>
</reference>
<feature type="domain" description="Peptidase S26" evidence="3">
    <location>
        <begin position="14"/>
        <end position="97"/>
    </location>
</feature>
<gene>
    <name evidence="4" type="ORF">GCM10010921_09500</name>
</gene>
<accession>A0A917IFK4</accession>
<dbReference type="InterPro" id="IPR036286">
    <property type="entry name" value="LexA/Signal_pep-like_sf"/>
</dbReference>
<keyword evidence="2" id="KW-0472">Membrane</keyword>
<dbReference type="AlphaFoldDB" id="A0A917IFK4"/>
<dbReference type="Pfam" id="PF10502">
    <property type="entry name" value="Peptidase_S26"/>
    <property type="match status" value="1"/>
</dbReference>
<dbReference type="EMBL" id="BMJY01000003">
    <property type="protein sequence ID" value="GGH38741.1"/>
    <property type="molecule type" value="Genomic_DNA"/>
</dbReference>
<dbReference type="RefSeq" id="WP_188755124.1">
    <property type="nucleotide sequence ID" value="NZ_BMJY01000003.1"/>
</dbReference>
<organism evidence="4 5">
    <name type="scientific">Microbacterium album</name>
    <dbReference type="NCBI Taxonomy" id="2053191"/>
    <lineage>
        <taxon>Bacteria</taxon>
        <taxon>Bacillati</taxon>
        <taxon>Actinomycetota</taxon>
        <taxon>Actinomycetes</taxon>
        <taxon>Micrococcales</taxon>
        <taxon>Microbacteriaceae</taxon>
        <taxon>Microbacterium</taxon>
    </lineage>
</organism>